<name>A0ABS5ZW05_9PROT</name>
<dbReference type="InterPro" id="IPR027417">
    <property type="entry name" value="P-loop_NTPase"/>
</dbReference>
<organism evidence="1 2">
    <name type="scientific">Acidithiobacillus sulfurivorans</name>
    <dbReference type="NCBI Taxonomy" id="1958756"/>
    <lineage>
        <taxon>Bacteria</taxon>
        <taxon>Pseudomonadati</taxon>
        <taxon>Pseudomonadota</taxon>
        <taxon>Acidithiobacillia</taxon>
        <taxon>Acidithiobacillales</taxon>
        <taxon>Acidithiobacillaceae</taxon>
        <taxon>Acidithiobacillus</taxon>
    </lineage>
</organism>
<reference evidence="1 2" key="1">
    <citation type="journal article" date="2021" name="ISME J.">
        <title>Genomic evolution of the class Acidithiobacillia: deep-branching Proteobacteria living in extreme acidic conditions.</title>
        <authorList>
            <person name="Moya-Beltran A."/>
            <person name="Beard S."/>
            <person name="Rojas-Villalobos C."/>
            <person name="Issotta F."/>
            <person name="Gallardo Y."/>
            <person name="Ulloa R."/>
            <person name="Giaveno A."/>
            <person name="Degli Esposti M."/>
            <person name="Johnson D.B."/>
            <person name="Quatrini R."/>
        </authorList>
    </citation>
    <scope>NUCLEOTIDE SEQUENCE [LARGE SCALE GENOMIC DNA]</scope>
    <source>
        <strain evidence="1 2">RW2</strain>
    </source>
</reference>
<evidence type="ECO:0000313" key="1">
    <source>
        <dbReference type="EMBL" id="MBU2759268.1"/>
    </source>
</evidence>
<dbReference type="SUPFAM" id="SSF52540">
    <property type="entry name" value="P-loop containing nucleoside triphosphate hydrolases"/>
    <property type="match status" value="1"/>
</dbReference>
<comment type="caution">
    <text evidence="1">The sequence shown here is derived from an EMBL/GenBank/DDBJ whole genome shotgun (WGS) entry which is preliminary data.</text>
</comment>
<dbReference type="Proteomes" id="UP000755654">
    <property type="component" value="Unassembled WGS sequence"/>
</dbReference>
<dbReference type="RefSeq" id="WP_215883003.1">
    <property type="nucleotide sequence ID" value="NZ_JAAOMP010000035.1"/>
</dbReference>
<sequence length="1037" mass="115746">MSIVQIVDDVFRAVESVTHTGDLRFITDLETVDDNRTLVLSDGSLMSLVRVKGSMSLVGVEEYDNINRGVHSVMKNGLASVGHSVIVYFHRNPHDTSDVEKVFDGMRGTLSAFGMSSADDVLDDWQTAVSRYVSKEGIYVALITRLSSLPPSMRRQQKARVKKQALSILPLMHHDGQRFNRIATDLRDGHRSFVDTFIGEMRSPKVRVLAEVMSVRDAIYTMRSSLSPTGSTYKPILPGDRFPLRVKDEIKNRYGAPSQAELYYPSLARQIIKEDARFVDDTVVKWGDRYWRGLVMDIPPEEPCNFNVLFSKIPMDIEWRIAFHIEADGMGPLWWKSALTALFAKTSSVNARYNQALHELQADRLAGEAVVRFKCALSVCARDEETLKNHASEVASDVNLWGHATVAAPMGMGQLLAIASTIPGLKSGNPAPAAAAPLMDIVGMLPFLRPASTWDSGTPYRTNDGRFLPFREGSGQQSSFIEVGSGPLGSGKSNNANVANFTFFVAPGQPRMPFLSIIDVGPSSSGVISLIRESLPEDQKHLAIYVRMRNTLDFSVNPFDTAVGCREPLPLHKGFLTNLMSLIGTPYVDKHPPDKVPGMASLIIDKAYQSLSDNQSPRIYRPRYDPDNLDCIRLDRVIAEEVQEGRLTLDDHTSWWEIVDYFFRKGELGNASIAQRFAVPTLGEVAAYLNDAQVVRMYGEPATHDFGLKCSEALQRYRVFALPTRFTIGEARAVSLDLDEVATKGSSLDDRQTAIMYMMARHLTLSRFFIQEADANLVPDLYRPYYDRFIAGLKQDHKRIFFDEFHRVSQNSSVSDQIVSDIQTVIRESRKWNIHIAVYSQEPGDIPETIANLSTTAFVFGVNGKRNIAEVAAERFGMDPSSVDAMMNNLRQPDRRGSTIIARYVVNEGKIVQSLRNTVGPIALWAFSSTREDTILRDRLYREFGPVTARRVLAKLYPGGSIKESVFEPLQDILSMSDPLAGFKSKGMGRYVPYYQKALRDFQASDQSDHLTNGVDPNEIIYLVVVDAILRETAAGV</sequence>
<proteinExistence type="predicted"/>
<dbReference type="Gene3D" id="3.40.50.300">
    <property type="entry name" value="P-loop containing nucleotide triphosphate hydrolases"/>
    <property type="match status" value="1"/>
</dbReference>
<keyword evidence="1" id="KW-0067">ATP-binding</keyword>
<protein>
    <submittedName>
        <fullName evidence="1">ATP-binding protein</fullName>
    </submittedName>
</protein>
<dbReference type="EMBL" id="JAAOMP010000035">
    <property type="protein sequence ID" value="MBU2759268.1"/>
    <property type="molecule type" value="Genomic_DNA"/>
</dbReference>
<keyword evidence="2" id="KW-1185">Reference proteome</keyword>
<accession>A0ABS5ZW05</accession>
<dbReference type="GO" id="GO:0005524">
    <property type="term" value="F:ATP binding"/>
    <property type="evidence" value="ECO:0007669"/>
    <property type="project" value="UniProtKB-KW"/>
</dbReference>
<keyword evidence="1" id="KW-0547">Nucleotide-binding</keyword>
<evidence type="ECO:0000313" key="2">
    <source>
        <dbReference type="Proteomes" id="UP000755654"/>
    </source>
</evidence>
<gene>
    <name evidence="1" type="ORF">HAP95_03645</name>
</gene>